<proteinExistence type="predicted"/>
<sequence length="163" mass="19477">MKILLIGLIISIVGYFFLSPSYTLSRKAQKAYEQQDFQKAYEFSAQALKKDRYNKSAFQIHNQSKQRINIQNFLERAKKDFEDALTILKKSKLSPQEFLELQWIYDDFLAHYNNLFFTNKPTEQEKKAIEEYFNWFKQLKNKLLEAKEKMNLAKDSQSLQILK</sequence>
<dbReference type="AlphaFoldDB" id="A0A2U8FF70"/>
<dbReference type="Proteomes" id="UP000244890">
    <property type="component" value="Chromosome"/>
</dbReference>
<protein>
    <submittedName>
        <fullName evidence="1">Uncharacterized protein</fullName>
    </submittedName>
</protein>
<evidence type="ECO:0000313" key="1">
    <source>
        <dbReference type="EMBL" id="AWI34930.1"/>
    </source>
</evidence>
<evidence type="ECO:0000313" key="2">
    <source>
        <dbReference type="Proteomes" id="UP000244890"/>
    </source>
</evidence>
<organism evidence="1 2">
    <name type="scientific">Helicobacter apodemus</name>
    <dbReference type="NCBI Taxonomy" id="135569"/>
    <lineage>
        <taxon>Bacteria</taxon>
        <taxon>Pseudomonadati</taxon>
        <taxon>Campylobacterota</taxon>
        <taxon>Epsilonproteobacteria</taxon>
        <taxon>Campylobacterales</taxon>
        <taxon>Helicobacteraceae</taxon>
        <taxon>Helicobacter</taxon>
    </lineage>
</organism>
<dbReference type="KEGG" id="had:CDV25_09270"/>
<dbReference type="OrthoDB" id="5324425at2"/>
<reference evidence="1 2" key="1">
    <citation type="submission" date="2017-06" db="EMBL/GenBank/DDBJ databases">
        <title>Complete genome of Helicobacter apodemus.</title>
        <authorList>
            <person name="Cho S."/>
        </authorList>
    </citation>
    <scope>NUCLEOTIDE SEQUENCE [LARGE SCALE GENOMIC DNA]</scope>
    <source>
        <strain evidence="2">SNUVETPUB-15-01</strain>
    </source>
</reference>
<dbReference type="EMBL" id="CP021886">
    <property type="protein sequence ID" value="AWI34930.1"/>
    <property type="molecule type" value="Genomic_DNA"/>
</dbReference>
<gene>
    <name evidence="1" type="ORF">CDV25_09270</name>
</gene>
<name>A0A2U8FF70_9HELI</name>
<dbReference type="RefSeq" id="WP_108911695.1">
    <property type="nucleotide sequence ID" value="NZ_CP021886.1"/>
</dbReference>
<accession>A0A2U8FF70</accession>